<proteinExistence type="predicted"/>
<gene>
    <name evidence="1" type="ORF">CLUMA_CG007248</name>
</gene>
<accession>A0A1J1I048</accession>
<dbReference type="EMBL" id="CVRI01000037">
    <property type="protein sequence ID" value="CRK93720.1"/>
    <property type="molecule type" value="Genomic_DNA"/>
</dbReference>
<organism evidence="1 2">
    <name type="scientific">Clunio marinus</name>
    <dbReference type="NCBI Taxonomy" id="568069"/>
    <lineage>
        <taxon>Eukaryota</taxon>
        <taxon>Metazoa</taxon>
        <taxon>Ecdysozoa</taxon>
        <taxon>Arthropoda</taxon>
        <taxon>Hexapoda</taxon>
        <taxon>Insecta</taxon>
        <taxon>Pterygota</taxon>
        <taxon>Neoptera</taxon>
        <taxon>Endopterygota</taxon>
        <taxon>Diptera</taxon>
        <taxon>Nematocera</taxon>
        <taxon>Chironomoidea</taxon>
        <taxon>Chironomidae</taxon>
        <taxon>Clunio</taxon>
    </lineage>
</organism>
<evidence type="ECO:0000313" key="2">
    <source>
        <dbReference type="Proteomes" id="UP000183832"/>
    </source>
</evidence>
<dbReference type="Proteomes" id="UP000183832">
    <property type="component" value="Unassembled WGS sequence"/>
</dbReference>
<dbReference type="AlphaFoldDB" id="A0A1J1I048"/>
<sequence length="74" mass="8717">MKTRNDDRWQQADVSLKTNCNFIVQAIIALKKKTLKIVNNDTLIPVIAFFAYFRQKKTNKQKMNYFRFGSTNAK</sequence>
<reference evidence="1 2" key="1">
    <citation type="submission" date="2015-04" db="EMBL/GenBank/DDBJ databases">
        <authorList>
            <person name="Syromyatnikov M.Y."/>
            <person name="Popov V.N."/>
        </authorList>
    </citation>
    <scope>NUCLEOTIDE SEQUENCE [LARGE SCALE GENOMIC DNA]</scope>
</reference>
<protein>
    <submittedName>
        <fullName evidence="1">CLUMA_CG007248, isoform A</fullName>
    </submittedName>
</protein>
<keyword evidence="2" id="KW-1185">Reference proteome</keyword>
<name>A0A1J1I048_9DIPT</name>
<evidence type="ECO:0000313" key="1">
    <source>
        <dbReference type="EMBL" id="CRK93720.1"/>
    </source>
</evidence>